<keyword evidence="2 7" id="KW-0813">Transport</keyword>
<evidence type="ECO:0008006" key="11">
    <source>
        <dbReference type="Google" id="ProtNLM"/>
    </source>
</evidence>
<dbReference type="GO" id="GO:0055085">
    <property type="term" value="P:transmembrane transport"/>
    <property type="evidence" value="ECO:0007669"/>
    <property type="project" value="InterPro"/>
</dbReference>
<dbReference type="AlphaFoldDB" id="A0A9W7LFI4"/>
<reference evidence="10" key="1">
    <citation type="journal article" date="2023" name="Commun. Biol.">
        <title>Genome analysis of Parmales, the sister group of diatoms, reveals the evolutionary specialization of diatoms from phago-mixotrophs to photoautotrophs.</title>
        <authorList>
            <person name="Ban H."/>
            <person name="Sato S."/>
            <person name="Yoshikawa S."/>
            <person name="Yamada K."/>
            <person name="Nakamura Y."/>
            <person name="Ichinomiya M."/>
            <person name="Sato N."/>
            <person name="Blanc-Mathieu R."/>
            <person name="Endo H."/>
            <person name="Kuwata A."/>
            <person name="Ogata H."/>
        </authorList>
    </citation>
    <scope>NUCLEOTIDE SEQUENCE [LARGE SCALE GENOMIC DNA]</scope>
</reference>
<feature type="repeat" description="Solcar" evidence="6">
    <location>
        <begin position="126"/>
        <end position="211"/>
    </location>
</feature>
<evidence type="ECO:0000313" key="10">
    <source>
        <dbReference type="Proteomes" id="UP001165065"/>
    </source>
</evidence>
<name>A0A9W7LFI4_9STRA</name>
<dbReference type="Proteomes" id="UP001165065">
    <property type="component" value="Unassembled WGS sequence"/>
</dbReference>
<dbReference type="Gene3D" id="1.50.40.10">
    <property type="entry name" value="Mitochondrial carrier domain"/>
    <property type="match status" value="1"/>
</dbReference>
<dbReference type="InterPro" id="IPR023395">
    <property type="entry name" value="MCP_dom_sf"/>
</dbReference>
<dbReference type="InterPro" id="IPR002067">
    <property type="entry name" value="MCP"/>
</dbReference>
<dbReference type="SUPFAM" id="SSF103506">
    <property type="entry name" value="Mitochondrial carrier"/>
    <property type="match status" value="1"/>
</dbReference>
<evidence type="ECO:0000256" key="4">
    <source>
        <dbReference type="ARBA" id="ARBA00022737"/>
    </source>
</evidence>
<evidence type="ECO:0000256" key="5">
    <source>
        <dbReference type="ARBA" id="ARBA00023136"/>
    </source>
</evidence>
<feature type="repeat" description="Solcar" evidence="6">
    <location>
        <begin position="27"/>
        <end position="110"/>
    </location>
</feature>
<protein>
    <recommendedName>
        <fullName evidence="11">Mitochondrial carrier protein</fullName>
    </recommendedName>
</protein>
<dbReference type="PANTHER" id="PTHR24089">
    <property type="entry name" value="SOLUTE CARRIER FAMILY 25"/>
    <property type="match status" value="1"/>
</dbReference>
<comment type="similarity">
    <text evidence="7">Belongs to the mitochondrial carrier (TC 2.A.29) family.</text>
</comment>
<comment type="caution">
    <text evidence="9">The sequence shown here is derived from an EMBL/GenBank/DDBJ whole genome shotgun (WGS) entry which is preliminary data.</text>
</comment>
<dbReference type="EMBL" id="BRYA01000470">
    <property type="protein sequence ID" value="GMI49150.1"/>
    <property type="molecule type" value="Genomic_DNA"/>
</dbReference>
<keyword evidence="10" id="KW-1185">Reference proteome</keyword>
<feature type="transmembrane region" description="Helical" evidence="8">
    <location>
        <begin position="222"/>
        <end position="240"/>
    </location>
</feature>
<evidence type="ECO:0000256" key="6">
    <source>
        <dbReference type="PROSITE-ProRule" id="PRU00282"/>
    </source>
</evidence>
<dbReference type="PRINTS" id="PR00926">
    <property type="entry name" value="MITOCARRIER"/>
</dbReference>
<dbReference type="OrthoDB" id="18574at2759"/>
<evidence type="ECO:0000256" key="8">
    <source>
        <dbReference type="SAM" id="Phobius"/>
    </source>
</evidence>
<evidence type="ECO:0000256" key="1">
    <source>
        <dbReference type="ARBA" id="ARBA00004141"/>
    </source>
</evidence>
<feature type="transmembrane region" description="Helical" evidence="8">
    <location>
        <begin position="181"/>
        <end position="202"/>
    </location>
</feature>
<dbReference type="PROSITE" id="PS50920">
    <property type="entry name" value="SOLCAR"/>
    <property type="match status" value="3"/>
</dbReference>
<proteinExistence type="inferred from homology"/>
<evidence type="ECO:0000313" key="9">
    <source>
        <dbReference type="EMBL" id="GMI49150.1"/>
    </source>
</evidence>
<sequence>MGVSVAGRQKKFGHREPSTKKVAIKRVPPYVDVVAGGVSGLAVRLITAPLDLVKIRLQLSPTATSTLSTARTVIKNEGIFAFFKGNLAATYLWVTYAAVQFGVYRGLQGWLEDCDTESYFPYRSLPPSTIAFIAGASAGLTATLATYPFDYIRTAFASNKQGAGQSIFGFMKGTYMRRGVGGFYAGVLPACYSIVPLMGLNFMAYDVLMGYIGGEGMGKSSALLAGTVGALSGGVSKLSVYPMDTVKKRLQKHAFTSASVSFVRMSPLKCGMSIVRDEGAKALYRGLAPTVVKSMVGTGLTFAFYNATRNVLVEAGGEAGLGWGEEEEGR</sequence>
<comment type="subcellular location">
    <subcellularLocation>
        <location evidence="1">Membrane</location>
        <topology evidence="1">Multi-pass membrane protein</topology>
    </subcellularLocation>
</comment>
<keyword evidence="8" id="KW-1133">Transmembrane helix</keyword>
<keyword evidence="3 6" id="KW-0812">Transmembrane</keyword>
<keyword evidence="5 6" id="KW-0472">Membrane</keyword>
<accession>A0A9W7LFI4</accession>
<dbReference type="GO" id="GO:0016020">
    <property type="term" value="C:membrane"/>
    <property type="evidence" value="ECO:0007669"/>
    <property type="project" value="UniProtKB-SubCell"/>
</dbReference>
<evidence type="ECO:0000256" key="2">
    <source>
        <dbReference type="ARBA" id="ARBA00022448"/>
    </source>
</evidence>
<organism evidence="9 10">
    <name type="scientific">Triparma columacea</name>
    <dbReference type="NCBI Taxonomy" id="722753"/>
    <lineage>
        <taxon>Eukaryota</taxon>
        <taxon>Sar</taxon>
        <taxon>Stramenopiles</taxon>
        <taxon>Ochrophyta</taxon>
        <taxon>Bolidophyceae</taxon>
        <taxon>Parmales</taxon>
        <taxon>Triparmaceae</taxon>
        <taxon>Triparma</taxon>
    </lineage>
</organism>
<evidence type="ECO:0000256" key="3">
    <source>
        <dbReference type="ARBA" id="ARBA00022692"/>
    </source>
</evidence>
<feature type="repeat" description="Solcar" evidence="6">
    <location>
        <begin position="220"/>
        <end position="311"/>
    </location>
</feature>
<evidence type="ECO:0000256" key="7">
    <source>
        <dbReference type="RuleBase" id="RU000488"/>
    </source>
</evidence>
<dbReference type="Pfam" id="PF00153">
    <property type="entry name" value="Mito_carr"/>
    <property type="match status" value="3"/>
</dbReference>
<gene>
    <name evidence="9" type="ORF">TrCOL_g7714</name>
</gene>
<dbReference type="InterPro" id="IPR018108">
    <property type="entry name" value="MCP_transmembrane"/>
</dbReference>
<keyword evidence="4" id="KW-0677">Repeat</keyword>